<evidence type="ECO:0000256" key="7">
    <source>
        <dbReference type="ARBA" id="ARBA00022741"/>
    </source>
</evidence>
<dbReference type="EMBL" id="AASE01000003">
    <property type="protein sequence ID" value="EAT59647.1"/>
    <property type="molecule type" value="Genomic_DNA"/>
</dbReference>
<accession>Q0YT95</accession>
<dbReference type="Pfam" id="PF01467">
    <property type="entry name" value="CTP_transf_like"/>
    <property type="match status" value="1"/>
</dbReference>
<evidence type="ECO:0000256" key="4">
    <source>
        <dbReference type="ARBA" id="ARBA00022642"/>
    </source>
</evidence>
<comment type="catalytic activity">
    <reaction evidence="10 11">
        <text>nicotinate beta-D-ribonucleotide + ATP + H(+) = deamido-NAD(+) + diphosphate</text>
        <dbReference type="Rhea" id="RHEA:22860"/>
        <dbReference type="ChEBI" id="CHEBI:15378"/>
        <dbReference type="ChEBI" id="CHEBI:30616"/>
        <dbReference type="ChEBI" id="CHEBI:33019"/>
        <dbReference type="ChEBI" id="CHEBI:57502"/>
        <dbReference type="ChEBI" id="CHEBI:58437"/>
        <dbReference type="EC" id="2.7.7.18"/>
    </reaction>
</comment>
<dbReference type="RefSeq" id="WP_006365784.1">
    <property type="nucleotide sequence ID" value="NZ_AASE01000003.1"/>
</dbReference>
<evidence type="ECO:0000313" key="13">
    <source>
        <dbReference type="EMBL" id="EAT59647.1"/>
    </source>
</evidence>
<dbReference type="GO" id="GO:0004515">
    <property type="term" value="F:nicotinate-nucleotide adenylyltransferase activity"/>
    <property type="evidence" value="ECO:0007669"/>
    <property type="project" value="UniProtKB-UniRule"/>
</dbReference>
<keyword evidence="6 11" id="KW-0548">Nucleotidyltransferase</keyword>
<reference evidence="13 14" key="2">
    <citation type="submission" date="2006-07" db="EMBL/GenBank/DDBJ databases">
        <title>Sequencing of the draft genome and assembly of Chlorobium ferroxidans DSM 13031.</title>
        <authorList>
            <consortium name="US DOE Joint Genome Institute (JGI-PGF)"/>
            <person name="Copeland A."/>
            <person name="Lucas S."/>
            <person name="Lapidus A."/>
            <person name="Barry K."/>
            <person name="Glavina del Rio T."/>
            <person name="Dalin E."/>
            <person name="Tice H."/>
            <person name="Bruce D."/>
            <person name="Pitluck S."/>
            <person name="Richardson P."/>
        </authorList>
    </citation>
    <scope>NUCLEOTIDE SEQUENCE [LARGE SCALE GENOMIC DNA]</scope>
    <source>
        <strain evidence="13 14">DSM 13031</strain>
    </source>
</reference>
<organism evidence="13 14">
    <name type="scientific">Chlorobium ferrooxidans DSM 13031</name>
    <dbReference type="NCBI Taxonomy" id="377431"/>
    <lineage>
        <taxon>Bacteria</taxon>
        <taxon>Pseudomonadati</taxon>
        <taxon>Chlorobiota</taxon>
        <taxon>Chlorobiia</taxon>
        <taxon>Chlorobiales</taxon>
        <taxon>Chlorobiaceae</taxon>
        <taxon>Chlorobium/Pelodictyon group</taxon>
        <taxon>Chlorobium</taxon>
    </lineage>
</organism>
<evidence type="ECO:0000256" key="11">
    <source>
        <dbReference type="HAMAP-Rule" id="MF_00244"/>
    </source>
</evidence>
<dbReference type="SUPFAM" id="SSF52374">
    <property type="entry name" value="Nucleotidylyl transferase"/>
    <property type="match status" value="1"/>
</dbReference>
<dbReference type="GO" id="GO:0009435">
    <property type="term" value="P:NAD+ biosynthetic process"/>
    <property type="evidence" value="ECO:0007669"/>
    <property type="project" value="UniProtKB-UniRule"/>
</dbReference>
<reference evidence="13 14" key="1">
    <citation type="submission" date="2006-07" db="EMBL/GenBank/DDBJ databases">
        <title>Annotation of the draft genome assembly of Chlorobium ferroxidans DSM 13031.</title>
        <authorList>
            <consortium name="US DOE Joint Genome Institute (JGI-ORNL)"/>
            <person name="Larimer F."/>
            <person name="Land M."/>
            <person name="Hauser L."/>
        </authorList>
    </citation>
    <scope>NUCLEOTIDE SEQUENCE [LARGE SCALE GENOMIC DNA]</scope>
    <source>
        <strain evidence="13 14">DSM 13031</strain>
    </source>
</reference>
<protein>
    <recommendedName>
        <fullName evidence="11">Probable nicotinate-nucleotide adenylyltransferase</fullName>
        <ecNumber evidence="11">2.7.7.18</ecNumber>
    </recommendedName>
    <alternativeName>
        <fullName evidence="11">Deamido-NAD(+) diphosphorylase</fullName>
    </alternativeName>
    <alternativeName>
        <fullName evidence="11">Deamido-NAD(+) pyrophosphorylase</fullName>
    </alternativeName>
    <alternativeName>
        <fullName evidence="11">Nicotinate mononucleotide adenylyltransferase</fullName>
        <shortName evidence="11">NaMN adenylyltransferase</shortName>
    </alternativeName>
</protein>
<keyword evidence="9 11" id="KW-0520">NAD</keyword>
<dbReference type="HAMAP" id="MF_00244">
    <property type="entry name" value="NaMN_adenylyltr"/>
    <property type="match status" value="1"/>
</dbReference>
<evidence type="ECO:0000256" key="1">
    <source>
        <dbReference type="ARBA" id="ARBA00002324"/>
    </source>
</evidence>
<feature type="domain" description="Cytidyltransferase-like" evidence="12">
    <location>
        <begin position="5"/>
        <end position="168"/>
    </location>
</feature>
<evidence type="ECO:0000256" key="9">
    <source>
        <dbReference type="ARBA" id="ARBA00023027"/>
    </source>
</evidence>
<dbReference type="InterPro" id="IPR004821">
    <property type="entry name" value="Cyt_trans-like"/>
</dbReference>
<dbReference type="AlphaFoldDB" id="Q0YT95"/>
<keyword evidence="7 11" id="KW-0547">Nucleotide-binding</keyword>
<gene>
    <name evidence="11" type="primary">nadD</name>
    <name evidence="13" type="ORF">CferDRAFT_1654</name>
</gene>
<dbReference type="UniPathway" id="UPA00253">
    <property type="reaction ID" value="UER00332"/>
</dbReference>
<evidence type="ECO:0000313" key="14">
    <source>
        <dbReference type="Proteomes" id="UP000004162"/>
    </source>
</evidence>
<comment type="pathway">
    <text evidence="2 11">Cofactor biosynthesis; NAD(+) biosynthesis; deamido-NAD(+) from nicotinate D-ribonucleotide: step 1/1.</text>
</comment>
<dbReference type="NCBIfam" id="TIGR00125">
    <property type="entry name" value="cyt_tran_rel"/>
    <property type="match status" value="1"/>
</dbReference>
<keyword evidence="5 11" id="KW-0808">Transferase</keyword>
<sequence length="196" mass="22097">MHLAVFGGTFDPPHNGHLALALFARELLKIDRIIVSVSNNPLKQRRGTADEHRKRMASLLSSEINLTGWSSEVSLWELEKRTPSYTVDLLHYIHALYPHDRLTLLLGEDSFREFNSWKAYEQLYSLAEICVFGRASSMGEPSPASREGTEGMRFIDFAYPLSSTAIRELAASGQSIAPYVPSSIARYIAEHNLYRP</sequence>
<evidence type="ECO:0000256" key="5">
    <source>
        <dbReference type="ARBA" id="ARBA00022679"/>
    </source>
</evidence>
<dbReference type="EC" id="2.7.7.18" evidence="11"/>
<proteinExistence type="inferred from homology"/>
<dbReference type="PANTHER" id="PTHR39321">
    <property type="entry name" value="NICOTINATE-NUCLEOTIDE ADENYLYLTRANSFERASE-RELATED"/>
    <property type="match status" value="1"/>
</dbReference>
<dbReference type="PANTHER" id="PTHR39321:SF3">
    <property type="entry name" value="PHOSPHOPANTETHEINE ADENYLYLTRANSFERASE"/>
    <property type="match status" value="1"/>
</dbReference>
<keyword evidence="14" id="KW-1185">Reference proteome</keyword>
<evidence type="ECO:0000256" key="3">
    <source>
        <dbReference type="ARBA" id="ARBA00009014"/>
    </source>
</evidence>
<comment type="similarity">
    <text evidence="3 11">Belongs to the NadD family.</text>
</comment>
<evidence type="ECO:0000256" key="10">
    <source>
        <dbReference type="ARBA" id="ARBA00048721"/>
    </source>
</evidence>
<evidence type="ECO:0000259" key="12">
    <source>
        <dbReference type="Pfam" id="PF01467"/>
    </source>
</evidence>
<name>Q0YT95_9CHLB</name>
<dbReference type="InterPro" id="IPR005248">
    <property type="entry name" value="NadD/NMNAT"/>
</dbReference>
<dbReference type="CDD" id="cd02165">
    <property type="entry name" value="NMNAT"/>
    <property type="match status" value="1"/>
</dbReference>
<comment type="function">
    <text evidence="1 11">Catalyzes the reversible adenylation of nicotinate mononucleotide (NaMN) to nicotinic acid adenine dinucleotide (NaAD).</text>
</comment>
<dbReference type="GO" id="GO:0005524">
    <property type="term" value="F:ATP binding"/>
    <property type="evidence" value="ECO:0007669"/>
    <property type="project" value="UniProtKB-KW"/>
</dbReference>
<keyword evidence="8 11" id="KW-0067">ATP-binding</keyword>
<evidence type="ECO:0000256" key="8">
    <source>
        <dbReference type="ARBA" id="ARBA00022840"/>
    </source>
</evidence>
<dbReference type="Proteomes" id="UP000004162">
    <property type="component" value="Unassembled WGS sequence"/>
</dbReference>
<dbReference type="OrthoDB" id="5295945at2"/>
<dbReference type="InterPro" id="IPR014729">
    <property type="entry name" value="Rossmann-like_a/b/a_fold"/>
</dbReference>
<comment type="caution">
    <text evidence="13">The sequence shown here is derived from an EMBL/GenBank/DDBJ whole genome shotgun (WGS) entry which is preliminary data.</text>
</comment>
<evidence type="ECO:0000256" key="2">
    <source>
        <dbReference type="ARBA" id="ARBA00005019"/>
    </source>
</evidence>
<dbReference type="Gene3D" id="3.40.50.620">
    <property type="entry name" value="HUPs"/>
    <property type="match status" value="1"/>
</dbReference>
<dbReference type="NCBIfam" id="TIGR00482">
    <property type="entry name" value="nicotinate (nicotinamide) nucleotide adenylyltransferase"/>
    <property type="match status" value="1"/>
</dbReference>
<keyword evidence="4 11" id="KW-0662">Pyridine nucleotide biosynthesis</keyword>
<evidence type="ECO:0000256" key="6">
    <source>
        <dbReference type="ARBA" id="ARBA00022695"/>
    </source>
</evidence>